<dbReference type="PROSITE" id="PS00061">
    <property type="entry name" value="ADH_SHORT"/>
    <property type="match status" value="1"/>
</dbReference>
<dbReference type="SUPFAM" id="SSF51735">
    <property type="entry name" value="NAD(P)-binding Rossmann-fold domains"/>
    <property type="match status" value="1"/>
</dbReference>
<dbReference type="InterPro" id="IPR002347">
    <property type="entry name" value="SDR_fam"/>
</dbReference>
<reference evidence="3 4" key="1">
    <citation type="journal article" date="2013" name="Biodegradation">
        <title>Quantitative proteomic analysis of ibuprofen-degrading Patulibacter sp. strain I11.</title>
        <authorList>
            <person name="Almeida B."/>
            <person name="Kjeldal H."/>
            <person name="Lolas I."/>
            <person name="Knudsen A.D."/>
            <person name="Carvalho G."/>
            <person name="Nielsen K.L."/>
            <person name="Barreto Crespo M.T."/>
            <person name="Stensballe A."/>
            <person name="Nielsen J.L."/>
        </authorList>
    </citation>
    <scope>NUCLEOTIDE SEQUENCE [LARGE SCALE GENOMIC DNA]</scope>
    <source>
        <strain evidence="3 4">I11</strain>
    </source>
</reference>
<evidence type="ECO:0000256" key="1">
    <source>
        <dbReference type="ARBA" id="ARBA00006484"/>
    </source>
</evidence>
<comment type="caution">
    <text evidence="3">The sequence shown here is derived from an EMBL/GenBank/DDBJ whole genome shotgun (WGS) entry which is preliminary data.</text>
</comment>
<dbReference type="RefSeq" id="WP_007569999.1">
    <property type="nucleotide sequence ID" value="NZ_AGUD01000007.1"/>
</dbReference>
<dbReference type="GO" id="GO:0004316">
    <property type="term" value="F:3-oxoacyl-[acyl-carrier-protein] reductase (NADPH) activity"/>
    <property type="evidence" value="ECO:0007669"/>
    <property type="project" value="UniProtKB-EC"/>
</dbReference>
<dbReference type="Gene3D" id="3.40.50.720">
    <property type="entry name" value="NAD(P)-binding Rossmann-like Domain"/>
    <property type="match status" value="1"/>
</dbReference>
<dbReference type="InterPro" id="IPR020904">
    <property type="entry name" value="Sc_DH/Rdtase_CS"/>
</dbReference>
<dbReference type="PANTHER" id="PTHR43477:SF1">
    <property type="entry name" value="DIHYDROANTICAPSIN 7-DEHYDROGENASE"/>
    <property type="match status" value="1"/>
</dbReference>
<dbReference type="PRINTS" id="PR00080">
    <property type="entry name" value="SDRFAMILY"/>
</dbReference>
<dbReference type="EMBL" id="AGUD01000007">
    <property type="protein sequence ID" value="EHN12849.1"/>
    <property type="molecule type" value="Genomic_DNA"/>
</dbReference>
<dbReference type="InterPro" id="IPR036291">
    <property type="entry name" value="NAD(P)-bd_dom_sf"/>
</dbReference>
<comment type="similarity">
    <text evidence="1">Belongs to the short-chain dehydrogenases/reductases (SDR) family.</text>
</comment>
<dbReference type="AlphaFoldDB" id="H0E0E4"/>
<dbReference type="FunFam" id="3.40.50.720:FF:000084">
    <property type="entry name" value="Short-chain dehydrogenase reductase"/>
    <property type="match status" value="1"/>
</dbReference>
<dbReference type="Pfam" id="PF13561">
    <property type="entry name" value="adh_short_C2"/>
    <property type="match status" value="1"/>
</dbReference>
<evidence type="ECO:0000313" key="3">
    <source>
        <dbReference type="EMBL" id="EHN12849.1"/>
    </source>
</evidence>
<proteinExistence type="inferred from homology"/>
<dbReference type="PANTHER" id="PTHR43477">
    <property type="entry name" value="DIHYDROANTICAPSIN 7-DEHYDROGENASE"/>
    <property type="match status" value="1"/>
</dbReference>
<protein>
    <submittedName>
        <fullName evidence="3">3-oxoacyl-[acyl-carrier protein] reductase</fullName>
        <ecNumber evidence="3">1.1.1.100</ecNumber>
    </submittedName>
</protein>
<dbReference type="Proteomes" id="UP000005143">
    <property type="component" value="Unassembled WGS sequence"/>
</dbReference>
<dbReference type="EC" id="1.1.1.100" evidence="3"/>
<dbReference type="PRINTS" id="PR00081">
    <property type="entry name" value="GDHRDH"/>
</dbReference>
<dbReference type="InterPro" id="IPR051122">
    <property type="entry name" value="SDR_DHRS6-like"/>
</dbReference>
<gene>
    <name evidence="3" type="ORF">PAI11_02520</name>
</gene>
<dbReference type="OrthoDB" id="3208554at2"/>
<evidence type="ECO:0000313" key="4">
    <source>
        <dbReference type="Proteomes" id="UP000005143"/>
    </source>
</evidence>
<accession>H0E0E4</accession>
<sequence length="262" mass="27253">MELHLEERVAVVTGAGAGIGLATVRTLRDAGAHVVAVSRDPSAAAALGPDVEAVPVDLSRPDGPRRAIDAAIDRWGTVDVLVNNVGQFPYREGGFLSVTDADWAELLEVNLSSMIRACRLVLPTMVAAGRGSIVSVASDVGRAPDPFLVDYSVTKAAILRLSKAIATEFGPAGVRSNCVSPGPTRTKGWERPGGFTDALADEYGLDRDDAVAHFAVEVRQTPLGRLGRPDEVASVIAYLASDLAGHVTGADHRVDGGLVAAA</sequence>
<keyword evidence="4" id="KW-1185">Reference proteome</keyword>
<evidence type="ECO:0000256" key="2">
    <source>
        <dbReference type="ARBA" id="ARBA00023002"/>
    </source>
</evidence>
<name>H0E0E4_9ACTN</name>
<organism evidence="3 4">
    <name type="scientific">Patulibacter medicamentivorans</name>
    <dbReference type="NCBI Taxonomy" id="1097667"/>
    <lineage>
        <taxon>Bacteria</taxon>
        <taxon>Bacillati</taxon>
        <taxon>Actinomycetota</taxon>
        <taxon>Thermoleophilia</taxon>
        <taxon>Solirubrobacterales</taxon>
        <taxon>Patulibacteraceae</taxon>
        <taxon>Patulibacter</taxon>
    </lineage>
</organism>
<keyword evidence="2 3" id="KW-0560">Oxidoreductase</keyword>